<evidence type="ECO:0000256" key="1">
    <source>
        <dbReference type="SAM" id="MobiDB-lite"/>
    </source>
</evidence>
<name>A0A1S4CYR6_TOBAC</name>
<dbReference type="AlphaFoldDB" id="A0A1S4CYR6"/>
<dbReference type="PANTHER" id="PTHR33240">
    <property type="entry name" value="OS08G0508500 PROTEIN"/>
    <property type="match status" value="1"/>
</dbReference>
<dbReference type="PaxDb" id="4097-A0A1S4CYR6"/>
<dbReference type="PANTHER" id="PTHR33240:SF8">
    <property type="entry name" value="OS03G0439900 PROTEIN"/>
    <property type="match status" value="1"/>
</dbReference>
<feature type="region of interest" description="Disordered" evidence="1">
    <location>
        <begin position="1"/>
        <end position="27"/>
    </location>
</feature>
<gene>
    <name evidence="2" type="primary">LOC107823946</name>
</gene>
<accession>A0A1S4CYR6</accession>
<reference evidence="2" key="1">
    <citation type="submission" date="2025-08" db="UniProtKB">
        <authorList>
            <consortium name="RefSeq"/>
        </authorList>
    </citation>
    <scope>IDENTIFICATION</scope>
</reference>
<proteinExistence type="predicted"/>
<dbReference type="RefSeq" id="XP_016506144.1">
    <property type="nucleotide sequence ID" value="XM_016650658.1"/>
</dbReference>
<evidence type="ECO:0000313" key="2">
    <source>
        <dbReference type="RefSeq" id="XP_016506144.1"/>
    </source>
</evidence>
<sequence length="218" mass="25301">MDYPVPRPNRERPPPISQDGCRTFPRYEEGLSRPRTWTHRDEIEIVYALEKLVTKMKWPPKMGLDPNTKKSDAFCEFHLERGHKTEERIAFRQEVVNMLQQGHLKELLSDNKRINFARGREHQGPLKPPSPAHTINMIISSDAASINNVKFITTHKLKRSITRERYNRLEKSIIFDESDADNLTFPHNYSLVITLRILETDVKCIMVDDGSVACISHP</sequence>
<dbReference type="OrthoDB" id="1752268at2759"/>
<organism evidence="2">
    <name type="scientific">Nicotiana tabacum</name>
    <name type="common">Common tobacco</name>
    <dbReference type="NCBI Taxonomy" id="4097"/>
    <lineage>
        <taxon>Eukaryota</taxon>
        <taxon>Viridiplantae</taxon>
        <taxon>Streptophyta</taxon>
        <taxon>Embryophyta</taxon>
        <taxon>Tracheophyta</taxon>
        <taxon>Spermatophyta</taxon>
        <taxon>Magnoliopsida</taxon>
        <taxon>eudicotyledons</taxon>
        <taxon>Gunneridae</taxon>
        <taxon>Pentapetalae</taxon>
        <taxon>asterids</taxon>
        <taxon>lamiids</taxon>
        <taxon>Solanales</taxon>
        <taxon>Solanaceae</taxon>
        <taxon>Nicotianoideae</taxon>
        <taxon>Nicotianeae</taxon>
        <taxon>Nicotiana</taxon>
    </lineage>
</organism>
<protein>
    <submittedName>
        <fullName evidence="2">Uncharacterized protein</fullName>
    </submittedName>
</protein>
<dbReference type="KEGG" id="nta:107823946"/>